<dbReference type="GO" id="GO:0004222">
    <property type="term" value="F:metalloendopeptidase activity"/>
    <property type="evidence" value="ECO:0007669"/>
    <property type="project" value="InterPro"/>
</dbReference>
<accession>A0A1G2HUG2</accession>
<evidence type="ECO:0000256" key="4">
    <source>
        <dbReference type="ARBA" id="ARBA00022833"/>
    </source>
</evidence>
<comment type="similarity">
    <text evidence="6">Belongs to the peptidase M3 family.</text>
</comment>
<evidence type="ECO:0000313" key="8">
    <source>
        <dbReference type="EMBL" id="OGZ66154.1"/>
    </source>
</evidence>
<dbReference type="GO" id="GO:0006518">
    <property type="term" value="P:peptide metabolic process"/>
    <property type="evidence" value="ECO:0007669"/>
    <property type="project" value="TreeGrafter"/>
</dbReference>
<dbReference type="AlphaFoldDB" id="A0A1G2HUG2"/>
<dbReference type="EMBL" id="MHOP01000008">
    <property type="protein sequence ID" value="OGZ66154.1"/>
    <property type="molecule type" value="Genomic_DNA"/>
</dbReference>
<dbReference type="Proteomes" id="UP000178774">
    <property type="component" value="Unassembled WGS sequence"/>
</dbReference>
<evidence type="ECO:0000256" key="3">
    <source>
        <dbReference type="ARBA" id="ARBA00022801"/>
    </source>
</evidence>
<reference evidence="8 9" key="1">
    <citation type="journal article" date="2016" name="Nat. Commun.">
        <title>Thousands of microbial genomes shed light on interconnected biogeochemical processes in an aquifer system.</title>
        <authorList>
            <person name="Anantharaman K."/>
            <person name="Brown C.T."/>
            <person name="Hug L.A."/>
            <person name="Sharon I."/>
            <person name="Castelle C.J."/>
            <person name="Probst A.J."/>
            <person name="Thomas B.C."/>
            <person name="Singh A."/>
            <person name="Wilkins M.J."/>
            <person name="Karaoz U."/>
            <person name="Brodie E.L."/>
            <person name="Williams K.H."/>
            <person name="Hubbard S.S."/>
            <person name="Banfield J.F."/>
        </authorList>
    </citation>
    <scope>NUCLEOTIDE SEQUENCE [LARGE SCALE GENOMIC DNA]</scope>
</reference>
<dbReference type="Pfam" id="PF01432">
    <property type="entry name" value="Peptidase_M3"/>
    <property type="match status" value="1"/>
</dbReference>
<dbReference type="SUPFAM" id="SSF55486">
    <property type="entry name" value="Metalloproteases ('zincins'), catalytic domain"/>
    <property type="match status" value="1"/>
</dbReference>
<dbReference type="PANTHER" id="PTHR11804">
    <property type="entry name" value="PROTEASE M3 THIMET OLIGOPEPTIDASE-RELATED"/>
    <property type="match status" value="1"/>
</dbReference>
<sequence length="617" mass="71725">MNSAERFLEQLNKEYLQLHKQYEELFWISYMGDHSVDDAKNKALAKRDAFRGNGEYYQEVKRLKGKGESSKINERLNIWLDFFERYQLPPKALKLKNKIDALETQVLKKQGTRKEGYIDPYTKKFMEASTLRMRTMISTHNDEKIRKACWQARETLATGCLKEYIKLIGLRNQFAKTLGFEDFYDFKVRREDGMTKKELFSLFDHLYQKTKYAFADIRKLEKKTPGLRKPWNFGYLMTGDFTKEEDPYFQFDEALIRWGRSFAALGIDYKKGTLTLDLLDRKGKWNNGFCHWPNLVHFKGAKRIPGSSNFTCNVVAGQVGSGVIGYNTLFHEGGHAAHMLTAEQPDVILNQEYAPMSTSWAEVQSMFLDTLFSSIEWKTRYAVNAAGQPYPFELFERKLKKLHVLAPSRMNSILFVAAYERDIYETKNLNAQKVLAIAKKHYKKYFDMSIDSLSALNIPHIYSWESSAAYHGYGLAELGLSQWREYFYKKYGYMVDNKNVGKEMAKVWKLAARHTYKEFIKMATGKPISAEPFLKDVTISIEQKLKQAKEKIKRLQKVPHHRGPVRLNAIVRMVHGKKEIANSKQSFETMAAKYKKWVMGQARQLRSKGVFSGVPSH</sequence>
<dbReference type="InterPro" id="IPR045090">
    <property type="entry name" value="Pept_M3A_M3B"/>
</dbReference>
<organism evidence="8 9">
    <name type="scientific">Candidatus Staskawiczbacteria bacterium RIFCSPHIGHO2_01_FULL_41_41</name>
    <dbReference type="NCBI Taxonomy" id="1802203"/>
    <lineage>
        <taxon>Bacteria</taxon>
        <taxon>Candidatus Staskawicziibacteriota</taxon>
    </lineage>
</organism>
<keyword evidence="3 6" id="KW-0378">Hydrolase</keyword>
<keyword evidence="5 6" id="KW-0482">Metalloprotease</keyword>
<keyword evidence="1 6" id="KW-0645">Protease</keyword>
<name>A0A1G2HUG2_9BACT</name>
<evidence type="ECO:0000313" key="9">
    <source>
        <dbReference type="Proteomes" id="UP000178774"/>
    </source>
</evidence>
<keyword evidence="2 6" id="KW-0479">Metal-binding</keyword>
<dbReference type="GO" id="GO:0046872">
    <property type="term" value="F:metal ion binding"/>
    <property type="evidence" value="ECO:0007669"/>
    <property type="project" value="UniProtKB-UniRule"/>
</dbReference>
<dbReference type="PANTHER" id="PTHR11804:SF84">
    <property type="entry name" value="SACCHAROLYSIN"/>
    <property type="match status" value="1"/>
</dbReference>
<gene>
    <name evidence="8" type="ORF">A2822_03955</name>
</gene>
<protein>
    <recommendedName>
        <fullName evidence="7">Peptidase M3A/M3B catalytic domain-containing protein</fullName>
    </recommendedName>
</protein>
<evidence type="ECO:0000259" key="7">
    <source>
        <dbReference type="Pfam" id="PF01432"/>
    </source>
</evidence>
<dbReference type="Gene3D" id="1.10.1370.30">
    <property type="match status" value="2"/>
</dbReference>
<evidence type="ECO:0000256" key="1">
    <source>
        <dbReference type="ARBA" id="ARBA00022670"/>
    </source>
</evidence>
<evidence type="ECO:0000256" key="5">
    <source>
        <dbReference type="ARBA" id="ARBA00023049"/>
    </source>
</evidence>
<keyword evidence="4 6" id="KW-0862">Zinc</keyword>
<comment type="cofactor">
    <cofactor evidence="6">
        <name>Zn(2+)</name>
        <dbReference type="ChEBI" id="CHEBI:29105"/>
    </cofactor>
    <text evidence="6">Binds 1 zinc ion.</text>
</comment>
<dbReference type="InterPro" id="IPR001567">
    <property type="entry name" value="Pept_M3A_M3B_dom"/>
</dbReference>
<comment type="caution">
    <text evidence="8">The sequence shown here is derived from an EMBL/GenBank/DDBJ whole genome shotgun (WGS) entry which is preliminary data.</text>
</comment>
<dbReference type="GO" id="GO:0006508">
    <property type="term" value="P:proteolysis"/>
    <property type="evidence" value="ECO:0007669"/>
    <property type="project" value="UniProtKB-KW"/>
</dbReference>
<feature type="domain" description="Peptidase M3A/M3B catalytic" evidence="7">
    <location>
        <begin position="276"/>
        <end position="535"/>
    </location>
</feature>
<evidence type="ECO:0000256" key="2">
    <source>
        <dbReference type="ARBA" id="ARBA00022723"/>
    </source>
</evidence>
<proteinExistence type="inferred from homology"/>
<evidence type="ECO:0000256" key="6">
    <source>
        <dbReference type="RuleBase" id="RU003435"/>
    </source>
</evidence>